<evidence type="ECO:0000256" key="1">
    <source>
        <dbReference type="ARBA" id="ARBA00022723"/>
    </source>
</evidence>
<evidence type="ECO:0000313" key="5">
    <source>
        <dbReference type="EMBL" id="PIO12821.1"/>
    </source>
</evidence>
<evidence type="ECO:0000256" key="3">
    <source>
        <dbReference type="ARBA" id="ARBA00022833"/>
    </source>
</evidence>
<feature type="non-terminal residue" evidence="5">
    <location>
        <position position="176"/>
    </location>
</feature>
<dbReference type="InterPro" id="IPR003656">
    <property type="entry name" value="Znf_BED"/>
</dbReference>
<evidence type="ECO:0000259" key="4">
    <source>
        <dbReference type="Pfam" id="PF02892"/>
    </source>
</evidence>
<dbReference type="SMART" id="SM00614">
    <property type="entry name" value="ZnF_BED"/>
    <property type="match status" value="1"/>
</dbReference>
<dbReference type="Proteomes" id="UP000228934">
    <property type="component" value="Unassembled WGS sequence"/>
</dbReference>
<dbReference type="GO" id="GO:0003677">
    <property type="term" value="F:DNA binding"/>
    <property type="evidence" value="ECO:0007669"/>
    <property type="project" value="InterPro"/>
</dbReference>
<evidence type="ECO:0000313" key="6">
    <source>
        <dbReference type="Proteomes" id="UP000228934"/>
    </source>
</evidence>
<dbReference type="InterPro" id="IPR036236">
    <property type="entry name" value="Znf_C2H2_sf"/>
</dbReference>
<dbReference type="Pfam" id="PF02892">
    <property type="entry name" value="zf-BED"/>
    <property type="match status" value="1"/>
</dbReference>
<keyword evidence="1" id="KW-0479">Metal-binding</keyword>
<keyword evidence="2" id="KW-0863">Zinc-finger</keyword>
<feature type="domain" description="BED-type" evidence="4">
    <location>
        <begin position="77"/>
        <end position="124"/>
    </location>
</feature>
<keyword evidence="6" id="KW-1185">Reference proteome</keyword>
<gene>
    <name evidence="5" type="ORF">AB205_0161470</name>
</gene>
<keyword evidence="3" id="KW-0862">Zinc</keyword>
<accession>A0A2G9QCE3</accession>
<reference evidence="6" key="1">
    <citation type="journal article" date="2017" name="Nat. Commun.">
        <title>The North American bullfrog draft genome provides insight into hormonal regulation of long noncoding RNA.</title>
        <authorList>
            <person name="Hammond S.A."/>
            <person name="Warren R.L."/>
            <person name="Vandervalk B.P."/>
            <person name="Kucuk E."/>
            <person name="Khan H."/>
            <person name="Gibb E.A."/>
            <person name="Pandoh P."/>
            <person name="Kirk H."/>
            <person name="Zhao Y."/>
            <person name="Jones M."/>
            <person name="Mungall A.J."/>
            <person name="Coope R."/>
            <person name="Pleasance S."/>
            <person name="Moore R.A."/>
            <person name="Holt R.A."/>
            <person name="Round J.M."/>
            <person name="Ohora S."/>
            <person name="Walle B.V."/>
            <person name="Veldhoen N."/>
            <person name="Helbing C.C."/>
            <person name="Birol I."/>
        </authorList>
    </citation>
    <scope>NUCLEOTIDE SEQUENCE [LARGE SCALE GENOMIC DNA]</scope>
</reference>
<dbReference type="SUPFAM" id="SSF57667">
    <property type="entry name" value="beta-beta-alpha zinc fingers"/>
    <property type="match status" value="1"/>
</dbReference>
<organism evidence="5 6">
    <name type="scientific">Aquarana catesbeiana</name>
    <name type="common">American bullfrog</name>
    <name type="synonym">Rana catesbeiana</name>
    <dbReference type="NCBI Taxonomy" id="8400"/>
    <lineage>
        <taxon>Eukaryota</taxon>
        <taxon>Metazoa</taxon>
        <taxon>Chordata</taxon>
        <taxon>Craniata</taxon>
        <taxon>Vertebrata</taxon>
        <taxon>Euteleostomi</taxon>
        <taxon>Amphibia</taxon>
        <taxon>Batrachia</taxon>
        <taxon>Anura</taxon>
        <taxon>Neobatrachia</taxon>
        <taxon>Ranoidea</taxon>
        <taxon>Ranidae</taxon>
        <taxon>Aquarana</taxon>
    </lineage>
</organism>
<sequence length="176" mass="19516">MFPQLQHTAKFAPVMRKEGMVRSLTVLGCLREESRRRHNSNEAGCPLGGSCVLSLNTRGEVTQQHLQLLCFLNFKSSLVWAFFDVCTADSTIAVCNLCLKRIKRGQNSSRLGTTCLTRHMTTCHASCWQQHLKDQHQKKRPTSPCSSSGISNPTIQPVLSKTCTERNEGIAIGVPS</sequence>
<dbReference type="GO" id="GO:0008270">
    <property type="term" value="F:zinc ion binding"/>
    <property type="evidence" value="ECO:0007669"/>
    <property type="project" value="UniProtKB-KW"/>
</dbReference>
<proteinExistence type="predicted"/>
<protein>
    <recommendedName>
        <fullName evidence="4">BED-type domain-containing protein</fullName>
    </recommendedName>
</protein>
<name>A0A2G9QCE3_AQUCT</name>
<dbReference type="EMBL" id="KZ060102">
    <property type="protein sequence ID" value="PIO12821.1"/>
    <property type="molecule type" value="Genomic_DNA"/>
</dbReference>
<evidence type="ECO:0000256" key="2">
    <source>
        <dbReference type="ARBA" id="ARBA00022771"/>
    </source>
</evidence>
<dbReference type="AlphaFoldDB" id="A0A2G9QCE3"/>